<gene>
    <name evidence="2" type="ORF">MSAR_04860</name>
</gene>
<proteinExistence type="predicted"/>
<dbReference type="KEGG" id="msar:MSAR_04860"/>
<sequence length="105" mass="11685">MRRPPLRCYEPLGAYRATSLFPPTPSTTNRRTRPRLGLEDSISKRNSRHLAPSPSAADLALARPARKQPVRKTGVNPRYVDTKRPAHIDIDVVSPQTNPGGMLTF</sequence>
<keyword evidence="3" id="KW-1185">Reference proteome</keyword>
<evidence type="ECO:0000313" key="3">
    <source>
        <dbReference type="Proteomes" id="UP000466445"/>
    </source>
</evidence>
<name>A0A7I7SLG9_9MYCO</name>
<protein>
    <submittedName>
        <fullName evidence="2">Uncharacterized protein</fullName>
    </submittedName>
</protein>
<accession>A0A7I7SLG9</accession>
<evidence type="ECO:0000256" key="1">
    <source>
        <dbReference type="SAM" id="MobiDB-lite"/>
    </source>
</evidence>
<feature type="region of interest" description="Disordered" evidence="1">
    <location>
        <begin position="18"/>
        <end position="82"/>
    </location>
</feature>
<dbReference type="Proteomes" id="UP000466445">
    <property type="component" value="Chromosome"/>
</dbReference>
<evidence type="ECO:0000313" key="2">
    <source>
        <dbReference type="EMBL" id="BBY57350.1"/>
    </source>
</evidence>
<dbReference type="AlphaFoldDB" id="A0A7I7SLG9"/>
<reference evidence="2 3" key="1">
    <citation type="journal article" date="2019" name="Emerg. Microbes Infect.">
        <title>Comprehensive subspecies identification of 175 nontuberculous mycobacteria species based on 7547 genomic profiles.</title>
        <authorList>
            <person name="Matsumoto Y."/>
            <person name="Kinjo T."/>
            <person name="Motooka D."/>
            <person name="Nabeya D."/>
            <person name="Jung N."/>
            <person name="Uechi K."/>
            <person name="Horii T."/>
            <person name="Iida T."/>
            <person name="Fujita J."/>
            <person name="Nakamura S."/>
        </authorList>
    </citation>
    <scope>NUCLEOTIDE SEQUENCE [LARGE SCALE GENOMIC DNA]</scope>
    <source>
        <strain evidence="2 3">JCM 30395</strain>
    </source>
</reference>
<organism evidence="2 3">
    <name type="scientific">Mycolicibacterium sarraceniae</name>
    <dbReference type="NCBI Taxonomy" id="1534348"/>
    <lineage>
        <taxon>Bacteria</taxon>
        <taxon>Bacillati</taxon>
        <taxon>Actinomycetota</taxon>
        <taxon>Actinomycetes</taxon>
        <taxon>Mycobacteriales</taxon>
        <taxon>Mycobacteriaceae</taxon>
        <taxon>Mycolicibacterium</taxon>
    </lineage>
</organism>
<feature type="compositionally biased region" description="Low complexity" evidence="1">
    <location>
        <begin position="50"/>
        <end position="63"/>
    </location>
</feature>
<dbReference type="EMBL" id="AP022595">
    <property type="protein sequence ID" value="BBY57350.1"/>
    <property type="molecule type" value="Genomic_DNA"/>
</dbReference>